<dbReference type="EMBL" id="JACRSP010000002">
    <property type="protein sequence ID" value="MBC8536034.1"/>
    <property type="molecule type" value="Genomic_DNA"/>
</dbReference>
<comment type="caution">
    <text evidence="2">The sequence shown here is derived from an EMBL/GenBank/DDBJ whole genome shotgun (WGS) entry which is preliminary data.</text>
</comment>
<dbReference type="InterPro" id="IPR003797">
    <property type="entry name" value="DegV"/>
</dbReference>
<sequence>MAIQIITDSTCDLSPEQAAALGVTVVPLRVRFGEREYIDGVELTKAQFYQLLSESRELPTTSQINPDAFEALFRQVVERGDEVLGVFLSGELSGTFQSAVIARELVGAQHIHLVDSGSVTLGLALLLEQAAHLRDEGQSAKQIAVRLEELRGRLSLYAMVDTLKYLKMGGRLSGGAAAIGGLLGIKPIVTALDGKIEAVAKARGKAAALAWIAEKVAGEKMDPALGISFAHSCNPELMHELRDRIEQVCELPSSFAVEIGSVVGTHAGPGCVGIAYFRGE</sequence>
<accession>A0A926DDX9</accession>
<keyword evidence="3" id="KW-1185">Reference proteome</keyword>
<name>A0A926DDX9_9FIRM</name>
<proteinExistence type="predicted"/>
<gene>
    <name evidence="2" type="ORF">H8695_04935</name>
</gene>
<reference evidence="2" key="1">
    <citation type="submission" date="2020-08" db="EMBL/GenBank/DDBJ databases">
        <title>Genome public.</title>
        <authorList>
            <person name="Liu C."/>
            <person name="Sun Q."/>
        </authorList>
    </citation>
    <scope>NUCLEOTIDE SEQUENCE</scope>
    <source>
        <strain evidence="2">BX7</strain>
    </source>
</reference>
<dbReference type="SUPFAM" id="SSF82549">
    <property type="entry name" value="DAK1/DegV-like"/>
    <property type="match status" value="1"/>
</dbReference>
<dbReference type="PROSITE" id="PS51482">
    <property type="entry name" value="DEGV"/>
    <property type="match status" value="1"/>
</dbReference>
<dbReference type="Pfam" id="PF02645">
    <property type="entry name" value="DegV"/>
    <property type="match status" value="1"/>
</dbReference>
<evidence type="ECO:0000313" key="2">
    <source>
        <dbReference type="EMBL" id="MBC8536034.1"/>
    </source>
</evidence>
<dbReference type="RefSeq" id="WP_249299790.1">
    <property type="nucleotide sequence ID" value="NZ_JACRSP010000002.1"/>
</dbReference>
<dbReference type="Gene3D" id="3.40.50.10170">
    <property type="match status" value="1"/>
</dbReference>
<organism evidence="2 3">
    <name type="scientific">Feifania hominis</name>
    <dbReference type="NCBI Taxonomy" id="2763660"/>
    <lineage>
        <taxon>Bacteria</taxon>
        <taxon>Bacillati</taxon>
        <taxon>Bacillota</taxon>
        <taxon>Clostridia</taxon>
        <taxon>Eubacteriales</taxon>
        <taxon>Feifaniaceae</taxon>
        <taxon>Feifania</taxon>
    </lineage>
</organism>
<protein>
    <submittedName>
        <fullName evidence="2">DegV family protein</fullName>
    </submittedName>
</protein>
<evidence type="ECO:0000313" key="3">
    <source>
        <dbReference type="Proteomes" id="UP000620366"/>
    </source>
</evidence>
<keyword evidence="1" id="KW-0446">Lipid-binding</keyword>
<dbReference type="Gene3D" id="3.30.1180.10">
    <property type="match status" value="1"/>
</dbReference>
<dbReference type="PANTHER" id="PTHR33434:SF2">
    <property type="entry name" value="FATTY ACID-BINDING PROTEIN TM_1468"/>
    <property type="match status" value="1"/>
</dbReference>
<dbReference type="Proteomes" id="UP000620366">
    <property type="component" value="Unassembled WGS sequence"/>
</dbReference>
<dbReference type="InterPro" id="IPR050270">
    <property type="entry name" value="DegV_domain_contain"/>
</dbReference>
<evidence type="ECO:0000256" key="1">
    <source>
        <dbReference type="ARBA" id="ARBA00023121"/>
    </source>
</evidence>
<dbReference type="PANTHER" id="PTHR33434">
    <property type="entry name" value="DEGV DOMAIN-CONTAINING PROTEIN DR_1986-RELATED"/>
    <property type="match status" value="1"/>
</dbReference>
<dbReference type="InterPro" id="IPR043168">
    <property type="entry name" value="DegV_C"/>
</dbReference>
<dbReference type="AlphaFoldDB" id="A0A926DDX9"/>
<dbReference type="NCBIfam" id="TIGR00762">
    <property type="entry name" value="DegV"/>
    <property type="match status" value="1"/>
</dbReference>
<dbReference type="GO" id="GO:0008289">
    <property type="term" value="F:lipid binding"/>
    <property type="evidence" value="ECO:0007669"/>
    <property type="project" value="UniProtKB-KW"/>
</dbReference>